<evidence type="ECO:0000313" key="3">
    <source>
        <dbReference type="EMBL" id="RIV91406.1"/>
    </source>
</evidence>
<organism evidence="3 4">
    <name type="scientific">Aurantiacibacter xanthus</name>
    <dbReference type="NCBI Taxonomy" id="1784712"/>
    <lineage>
        <taxon>Bacteria</taxon>
        <taxon>Pseudomonadati</taxon>
        <taxon>Pseudomonadota</taxon>
        <taxon>Alphaproteobacteria</taxon>
        <taxon>Sphingomonadales</taxon>
        <taxon>Erythrobacteraceae</taxon>
        <taxon>Aurantiacibacter</taxon>
    </lineage>
</organism>
<dbReference type="Pfam" id="PF10073">
    <property type="entry name" value="GapR_DNA-bd"/>
    <property type="match status" value="1"/>
</dbReference>
<sequence>MAEATDDRLRLLIERIERLEEEKKGIADDIRDVYAEAKAVGYDPKIMRQIVRLRKMDPNDRSEMEMILDTYKAALGLG</sequence>
<dbReference type="Proteomes" id="UP000265366">
    <property type="component" value="Unassembled WGS sequence"/>
</dbReference>
<feature type="coiled-coil region" evidence="1">
    <location>
        <begin position="2"/>
        <end position="36"/>
    </location>
</feature>
<keyword evidence="1" id="KW-0175">Coiled coil</keyword>
<accession>A0A3A1PCE5</accession>
<protein>
    <submittedName>
        <fullName evidence="3">DUF2312 domain-containing protein</fullName>
    </submittedName>
</protein>
<name>A0A3A1PCE5_9SPHN</name>
<evidence type="ECO:0000256" key="1">
    <source>
        <dbReference type="SAM" id="Coils"/>
    </source>
</evidence>
<dbReference type="NCBIfam" id="NF010247">
    <property type="entry name" value="PRK13694.1"/>
    <property type="match status" value="1"/>
</dbReference>
<reference evidence="3 4" key="1">
    <citation type="submission" date="2018-08" db="EMBL/GenBank/DDBJ databases">
        <title>Erythrobacter zhengii sp.nov., a bacterium isolated from deep-sea sediment.</title>
        <authorList>
            <person name="Fang C."/>
            <person name="Wu Y.-H."/>
            <person name="Sun C."/>
            <person name="Wang H."/>
            <person name="Cheng H."/>
            <person name="Meng F.-X."/>
            <person name="Wang C.-S."/>
            <person name="Xu X.-W."/>
        </authorList>
    </citation>
    <scope>NUCLEOTIDE SEQUENCE [LARGE SCALE GENOMIC DNA]</scope>
    <source>
        <strain evidence="3 4">CCTCC AB 2015396</strain>
    </source>
</reference>
<dbReference type="EMBL" id="QXFM01000023">
    <property type="protein sequence ID" value="RIV91406.1"/>
    <property type="molecule type" value="Genomic_DNA"/>
</dbReference>
<proteinExistence type="predicted"/>
<comment type="caution">
    <text evidence="3">The sequence shown here is derived from an EMBL/GenBank/DDBJ whole genome shotgun (WGS) entry which is preliminary data.</text>
</comment>
<gene>
    <name evidence="3" type="ORF">D2V17_03205</name>
</gene>
<evidence type="ECO:0000259" key="2">
    <source>
        <dbReference type="Pfam" id="PF10073"/>
    </source>
</evidence>
<evidence type="ECO:0000313" key="4">
    <source>
        <dbReference type="Proteomes" id="UP000265366"/>
    </source>
</evidence>
<dbReference type="RefSeq" id="WP_119591694.1">
    <property type="nucleotide sequence ID" value="NZ_QXFM01000023.1"/>
</dbReference>
<dbReference type="GO" id="GO:0003677">
    <property type="term" value="F:DNA binding"/>
    <property type="evidence" value="ECO:0007669"/>
    <property type="project" value="InterPro"/>
</dbReference>
<dbReference type="OrthoDB" id="9813793at2"/>
<dbReference type="AlphaFoldDB" id="A0A3A1PCE5"/>
<feature type="domain" description="GapR-like DNA-binding" evidence="2">
    <location>
        <begin position="6"/>
        <end position="76"/>
    </location>
</feature>
<keyword evidence="4" id="KW-1185">Reference proteome</keyword>
<dbReference type="InterPro" id="IPR046367">
    <property type="entry name" value="GapR-like_DNA-bd"/>
</dbReference>